<dbReference type="EMBL" id="BSTI01000025">
    <property type="protein sequence ID" value="GLY70633.1"/>
    <property type="molecule type" value="Genomic_DNA"/>
</dbReference>
<dbReference type="PROSITE" id="PS50928">
    <property type="entry name" value="ABC_TM1"/>
    <property type="match status" value="1"/>
</dbReference>
<dbReference type="SUPFAM" id="SSF161098">
    <property type="entry name" value="MetI-like"/>
    <property type="match status" value="1"/>
</dbReference>
<evidence type="ECO:0000256" key="1">
    <source>
        <dbReference type="ARBA" id="ARBA00004651"/>
    </source>
</evidence>
<evidence type="ECO:0000256" key="7">
    <source>
        <dbReference type="RuleBase" id="RU363032"/>
    </source>
</evidence>
<feature type="transmembrane region" description="Helical" evidence="7">
    <location>
        <begin position="12"/>
        <end position="39"/>
    </location>
</feature>
<dbReference type="GO" id="GO:0055085">
    <property type="term" value="P:transmembrane transport"/>
    <property type="evidence" value="ECO:0007669"/>
    <property type="project" value="InterPro"/>
</dbReference>
<dbReference type="GO" id="GO:0005886">
    <property type="term" value="C:plasma membrane"/>
    <property type="evidence" value="ECO:0007669"/>
    <property type="project" value="UniProtKB-SubCell"/>
</dbReference>
<evidence type="ECO:0000313" key="9">
    <source>
        <dbReference type="EMBL" id="GLY70633.1"/>
    </source>
</evidence>
<dbReference type="InterPro" id="IPR035906">
    <property type="entry name" value="MetI-like_sf"/>
</dbReference>
<proteinExistence type="inferred from homology"/>
<evidence type="ECO:0000256" key="3">
    <source>
        <dbReference type="ARBA" id="ARBA00022475"/>
    </source>
</evidence>
<feature type="transmembrane region" description="Helical" evidence="7">
    <location>
        <begin position="80"/>
        <end position="99"/>
    </location>
</feature>
<comment type="caution">
    <text evidence="9">The sequence shown here is derived from an EMBL/GenBank/DDBJ whole genome shotgun (WGS) entry which is preliminary data.</text>
</comment>
<keyword evidence="4 7" id="KW-0812">Transmembrane</keyword>
<dbReference type="Pfam" id="PF00528">
    <property type="entry name" value="BPD_transp_1"/>
    <property type="match status" value="1"/>
</dbReference>
<dbReference type="PANTHER" id="PTHR43744:SF3">
    <property type="entry name" value="LACTOSE TRANSPORT SYSTEM PERMEASE PROTEIN LACG"/>
    <property type="match status" value="1"/>
</dbReference>
<dbReference type="PANTHER" id="PTHR43744">
    <property type="entry name" value="ABC TRANSPORTER PERMEASE PROTEIN MG189-RELATED-RELATED"/>
    <property type="match status" value="1"/>
</dbReference>
<evidence type="ECO:0000259" key="8">
    <source>
        <dbReference type="PROSITE" id="PS50928"/>
    </source>
</evidence>
<keyword evidence="10" id="KW-1185">Reference proteome</keyword>
<reference evidence="9" key="1">
    <citation type="submission" date="2023-03" db="EMBL/GenBank/DDBJ databases">
        <title>Amycolatopsis taiwanensis NBRC 103393.</title>
        <authorList>
            <person name="Ichikawa N."/>
            <person name="Sato H."/>
            <person name="Tonouchi N."/>
        </authorList>
    </citation>
    <scope>NUCLEOTIDE SEQUENCE</scope>
    <source>
        <strain evidence="9">NBRC 103393</strain>
    </source>
</reference>
<gene>
    <name evidence="9" type="ORF">Atai01_72520</name>
</gene>
<organism evidence="9 10">
    <name type="scientific">Amycolatopsis taiwanensis</name>
    <dbReference type="NCBI Taxonomy" id="342230"/>
    <lineage>
        <taxon>Bacteria</taxon>
        <taxon>Bacillati</taxon>
        <taxon>Actinomycetota</taxon>
        <taxon>Actinomycetes</taxon>
        <taxon>Pseudonocardiales</taxon>
        <taxon>Pseudonocardiaceae</taxon>
        <taxon>Amycolatopsis</taxon>
    </lineage>
</organism>
<dbReference type="Proteomes" id="UP001165136">
    <property type="component" value="Unassembled WGS sequence"/>
</dbReference>
<dbReference type="InterPro" id="IPR000515">
    <property type="entry name" value="MetI-like"/>
</dbReference>
<evidence type="ECO:0000313" key="10">
    <source>
        <dbReference type="Proteomes" id="UP001165136"/>
    </source>
</evidence>
<evidence type="ECO:0000256" key="5">
    <source>
        <dbReference type="ARBA" id="ARBA00022989"/>
    </source>
</evidence>
<feature type="transmembrane region" description="Helical" evidence="7">
    <location>
        <begin position="244"/>
        <end position="264"/>
    </location>
</feature>
<dbReference type="Gene3D" id="1.10.3720.10">
    <property type="entry name" value="MetI-like"/>
    <property type="match status" value="1"/>
</dbReference>
<dbReference type="RefSeq" id="WP_052371816.1">
    <property type="nucleotide sequence ID" value="NZ_BSTI01000025.1"/>
</dbReference>
<feature type="transmembrane region" description="Helical" evidence="7">
    <location>
        <begin position="144"/>
        <end position="161"/>
    </location>
</feature>
<feature type="domain" description="ABC transmembrane type-1" evidence="8">
    <location>
        <begin position="76"/>
        <end position="265"/>
    </location>
</feature>
<keyword evidence="3" id="KW-1003">Cell membrane</keyword>
<feature type="transmembrane region" description="Helical" evidence="7">
    <location>
        <begin position="198"/>
        <end position="219"/>
    </location>
</feature>
<protein>
    <submittedName>
        <fullName evidence="9">Lactose ABC transporter permease</fullName>
    </submittedName>
</protein>
<comment type="similarity">
    <text evidence="7">Belongs to the binding-protein-dependent transport system permease family.</text>
</comment>
<dbReference type="AlphaFoldDB" id="A0A9W6R871"/>
<evidence type="ECO:0000256" key="2">
    <source>
        <dbReference type="ARBA" id="ARBA00022448"/>
    </source>
</evidence>
<feature type="transmembrane region" description="Helical" evidence="7">
    <location>
        <begin position="111"/>
        <end position="132"/>
    </location>
</feature>
<keyword evidence="6 7" id="KW-0472">Membrane</keyword>
<keyword evidence="5 7" id="KW-1133">Transmembrane helix</keyword>
<keyword evidence="2 7" id="KW-0813">Transport</keyword>
<name>A0A9W6R871_9PSEU</name>
<dbReference type="CDD" id="cd06261">
    <property type="entry name" value="TM_PBP2"/>
    <property type="match status" value="1"/>
</dbReference>
<comment type="subcellular location">
    <subcellularLocation>
        <location evidence="1 7">Cell membrane</location>
        <topology evidence="1 7">Multi-pass membrane protein</topology>
    </subcellularLocation>
</comment>
<sequence>MTARTRRVRLPALAANYAVLIILAIVFVAPFVVLLSAALKPATQDVFSFPPDLIPRPPVPDWFIHAWTVIDFPRYLLNSVLYVGVMVPAYLVVAALTAYPLARMRFRFRGLVFMLFLSTMFLPGELMLIPRFLVVSQLGLADSYGGVILPGLLSATGIFLLRQTFAAVPQALEDAARMDGCREWGIFWHVMVPAARPAFAVLAIFGFISVWNSFIWPLVVLKDTDKYPIALALSYLTGVTGTDVRSLAAGTVISLIPVIVFFVLMQRHILEGMKGAVKG</sequence>
<evidence type="ECO:0000256" key="6">
    <source>
        <dbReference type="ARBA" id="ARBA00023136"/>
    </source>
</evidence>
<evidence type="ECO:0000256" key="4">
    <source>
        <dbReference type="ARBA" id="ARBA00022692"/>
    </source>
</evidence>
<accession>A0A9W6R871</accession>